<dbReference type="CDD" id="cd15482">
    <property type="entry name" value="Sialidase_non-viral"/>
    <property type="match status" value="1"/>
</dbReference>
<evidence type="ECO:0000256" key="3">
    <source>
        <dbReference type="ARBA" id="ARBA00023277"/>
    </source>
</evidence>
<keyword evidence="5" id="KW-0624">Polysaccharide degradation</keyword>
<dbReference type="PANTHER" id="PTHR43739:SF2">
    <property type="entry name" value="OLIGOXYLOGLUCAN-REDUCING END-SPECIFIC XYLOGLUCANASE-RELATED"/>
    <property type="match status" value="1"/>
</dbReference>
<proteinExistence type="inferred from homology"/>
<keyword evidence="4" id="KW-0326">Glycosidase</keyword>
<organism evidence="7 8">
    <name type="scientific">Streptomyces bullii</name>
    <dbReference type="NCBI Taxonomy" id="349910"/>
    <lineage>
        <taxon>Bacteria</taxon>
        <taxon>Bacillati</taxon>
        <taxon>Actinomycetota</taxon>
        <taxon>Actinomycetes</taxon>
        <taxon>Kitasatosporales</taxon>
        <taxon>Streptomycetaceae</taxon>
        <taxon>Streptomyces</taxon>
    </lineage>
</organism>
<evidence type="ECO:0000256" key="5">
    <source>
        <dbReference type="ARBA" id="ARBA00023326"/>
    </source>
</evidence>
<evidence type="ECO:0000256" key="2">
    <source>
        <dbReference type="ARBA" id="ARBA00022801"/>
    </source>
</evidence>
<dbReference type="PANTHER" id="PTHR43739">
    <property type="entry name" value="XYLOGLUCANASE (EUROFUNG)"/>
    <property type="match status" value="1"/>
</dbReference>
<evidence type="ECO:0000313" key="7">
    <source>
        <dbReference type="EMBL" id="MFC5638590.1"/>
    </source>
</evidence>
<dbReference type="PROSITE" id="PS51318">
    <property type="entry name" value="TAT"/>
    <property type="match status" value="1"/>
</dbReference>
<reference evidence="8" key="1">
    <citation type="journal article" date="2019" name="Int. J. Syst. Evol. Microbiol.">
        <title>The Global Catalogue of Microorganisms (GCM) 10K type strain sequencing project: providing services to taxonomists for standard genome sequencing and annotation.</title>
        <authorList>
            <consortium name="The Broad Institute Genomics Platform"/>
            <consortium name="The Broad Institute Genome Sequencing Center for Infectious Disease"/>
            <person name="Wu L."/>
            <person name="Ma J."/>
        </authorList>
    </citation>
    <scope>NUCLEOTIDE SEQUENCE [LARGE SCALE GENOMIC DNA]</scope>
    <source>
        <strain evidence="8">CGMCC 4.7248</strain>
    </source>
</reference>
<keyword evidence="8" id="KW-1185">Reference proteome</keyword>
<comment type="caution">
    <text evidence="7">The sequence shown here is derived from an EMBL/GenBank/DDBJ whole genome shotgun (WGS) entry which is preliminary data.</text>
</comment>
<keyword evidence="3" id="KW-0119">Carbohydrate metabolism</keyword>
<comment type="similarity">
    <text evidence="6">Belongs to the glycosyl hydrolase 74 family.</text>
</comment>
<protein>
    <submittedName>
        <fullName evidence="7">1,4-beta-glucanase</fullName>
    </submittedName>
</protein>
<dbReference type="InterPro" id="IPR052025">
    <property type="entry name" value="Xyloglucanase_GH74"/>
</dbReference>
<dbReference type="InterPro" id="IPR015943">
    <property type="entry name" value="WD40/YVTN_repeat-like_dom_sf"/>
</dbReference>
<evidence type="ECO:0000256" key="4">
    <source>
        <dbReference type="ARBA" id="ARBA00023295"/>
    </source>
</evidence>
<accession>A0ABW0V280</accession>
<evidence type="ECO:0000313" key="8">
    <source>
        <dbReference type="Proteomes" id="UP001596154"/>
    </source>
</evidence>
<gene>
    <name evidence="7" type="ORF">ACFPZJ_33485</name>
</gene>
<evidence type="ECO:0000256" key="1">
    <source>
        <dbReference type="ARBA" id="ARBA00022729"/>
    </source>
</evidence>
<dbReference type="Gene3D" id="2.130.10.10">
    <property type="entry name" value="YVTN repeat-like/Quinoprotein amine dehydrogenase"/>
    <property type="match status" value="2"/>
</dbReference>
<dbReference type="RefSeq" id="WP_381029637.1">
    <property type="nucleotide sequence ID" value="NZ_JBHSNY010000014.1"/>
</dbReference>
<dbReference type="EMBL" id="JBHSNY010000014">
    <property type="protein sequence ID" value="MFC5638590.1"/>
    <property type="molecule type" value="Genomic_DNA"/>
</dbReference>
<evidence type="ECO:0000256" key="6">
    <source>
        <dbReference type="ARBA" id="ARBA00037986"/>
    </source>
</evidence>
<keyword evidence="2" id="KW-0378">Hydrolase</keyword>
<dbReference type="SUPFAM" id="SSF110296">
    <property type="entry name" value="Oligoxyloglucan reducing end-specific cellobiohydrolase"/>
    <property type="match status" value="2"/>
</dbReference>
<keyword evidence="1" id="KW-0732">Signal</keyword>
<name>A0ABW0V280_9ACTN</name>
<sequence>MRTSLLSRRAVLAGTAATAALTTVPCLPGRAHAADGGARAAAPAYRWRNAVMGGTGFITGVLFHPSVRGLAYARTDIGGAYRWEDRLGRWTPLTDHLGWDDWNLLGVESMAVDPAHPDRLFLALGTYAQSWAGNGAVLRSEDRGTTWQRTDLTVKLGANEDGRGCGERLLVDPRDSDTLWLGTRHDGLLKSTDRGATWKAAPFPATPSTTGQGITLLVAAGRAVYAGWGDSDGTAPNLYRTTDGTSWQAVPGRPTGTAAKVPVRAAYDRQTRELYVTYADAPGPNGQSDGSVHKLCTANGKWTEVTPVEPGGTTSDGSADTFGYGGVAVDARRPGTVVVSTNNRWAAVDTVHRSTDGGRTWTSLKDTAVFDVSETPYLTWGGDKPKFGWWIQALALDPFDSRHIVYGTGATLYGTRDLRNWAPQIRGLEEASVVQLVSPPAGQAHLLSGSRDIGVMYHESLTASPSRGMATDPVFGSATGLAQAALKPSYVVRTGWGDHGNGAWSNDGGQTWQPFAAQPSIAKDAPGPIAVNADGTVLLWSFVHWDGTKHPTYRSADNGATWTEVTSFPKGATPVADPADPTRFYAYDTGTGTLHASTDEGATFTARASGLASGDNQFKLAAAPGRSGDLWLSLKWHGLYRSTDGGAGFTKVSSCWASYCLGFGKAADGASYPAIYQVGSTEDSTAVHRSDDEAKTWVRINDDQHQWGWIGETITGDPRVYGRVYLATNGRGVQYGEPV</sequence>
<dbReference type="Proteomes" id="UP001596154">
    <property type="component" value="Unassembled WGS sequence"/>
</dbReference>
<dbReference type="InterPro" id="IPR006311">
    <property type="entry name" value="TAT_signal"/>
</dbReference>